<dbReference type="KEGG" id="dmp:FAK_00630"/>
<sequence>MTRYLLAAEELVAKAESYEGMRAGIADLGAVLDAPSYRCQPQGQAAWRDEHSEKSVAWLPKAASLLVLAMHHPRDQPRLDWFDRGNTAGNRRMQEVLESLAAWLLPAHRIHAQPLPYQPARGGIFLKDAAVLAGLGVMGQNNLFLHPQWGPRLRLRALLIQERLPAGERLRDFEPCRSCDQPCLSACSSGALKTGRYRRPPCAQRLERDRAHPIDSGQGGASGDPVLVTDWCRACELACPVGRY</sequence>
<evidence type="ECO:0000313" key="2">
    <source>
        <dbReference type="Proteomes" id="UP001366166"/>
    </source>
</evidence>
<keyword evidence="2" id="KW-1185">Reference proteome</keyword>
<dbReference type="AlphaFoldDB" id="A0AAU9E8S9"/>
<dbReference type="PANTHER" id="PTHR42827">
    <property type="entry name" value="IRON-SULFUR CLUSTER-BINDING PROTEIN-RELATED"/>
    <property type="match status" value="1"/>
</dbReference>
<evidence type="ECO:0000313" key="1">
    <source>
        <dbReference type="EMBL" id="BEQ12997.1"/>
    </source>
</evidence>
<dbReference type="PANTHER" id="PTHR42827:SF1">
    <property type="entry name" value="IRON-SULFUR CLUSTER-BINDING PROTEIN"/>
    <property type="match status" value="1"/>
</dbReference>
<proteinExistence type="predicted"/>
<reference evidence="2" key="1">
    <citation type="journal article" date="2023" name="Arch. Microbiol.">
        <title>Desulfoferula mesophilus gen. nov. sp. nov., a mesophilic sulfate-reducing bacterium isolated from a brackish lake sediment.</title>
        <authorList>
            <person name="Watanabe T."/>
            <person name="Yabe T."/>
            <person name="Tsuji J.M."/>
            <person name="Fukui M."/>
        </authorList>
    </citation>
    <scope>NUCLEOTIDE SEQUENCE [LARGE SCALE GENOMIC DNA]</scope>
    <source>
        <strain evidence="2">12FAK</strain>
    </source>
</reference>
<dbReference type="RefSeq" id="WP_338604143.1">
    <property type="nucleotide sequence ID" value="NZ_AP028679.1"/>
</dbReference>
<name>A0AAU9E8S9_9BACT</name>
<organism evidence="1 2">
    <name type="scientific">Desulfoferula mesophila</name>
    <dbReference type="NCBI Taxonomy" id="3058419"/>
    <lineage>
        <taxon>Bacteria</taxon>
        <taxon>Pseudomonadati</taxon>
        <taxon>Thermodesulfobacteriota</taxon>
        <taxon>Desulfarculia</taxon>
        <taxon>Desulfarculales</taxon>
        <taxon>Desulfarculaceae</taxon>
        <taxon>Desulfoferula</taxon>
    </lineage>
</organism>
<dbReference type="Proteomes" id="UP001366166">
    <property type="component" value="Chromosome"/>
</dbReference>
<evidence type="ECO:0008006" key="3">
    <source>
        <dbReference type="Google" id="ProtNLM"/>
    </source>
</evidence>
<dbReference type="EMBL" id="AP028679">
    <property type="protein sequence ID" value="BEQ12997.1"/>
    <property type="molecule type" value="Genomic_DNA"/>
</dbReference>
<protein>
    <recommendedName>
        <fullName evidence="3">Epoxyqueuosine reductase</fullName>
    </recommendedName>
</protein>
<dbReference type="SUPFAM" id="SSF46548">
    <property type="entry name" value="alpha-helical ferredoxin"/>
    <property type="match status" value="1"/>
</dbReference>
<accession>A0AAU9E8S9</accession>
<gene>
    <name evidence="1" type="ORF">FAK_00630</name>
</gene>